<dbReference type="AlphaFoldDB" id="A0A327QWG1"/>
<protein>
    <submittedName>
        <fullName evidence="1">Uncharacterized protein</fullName>
    </submittedName>
</protein>
<dbReference type="EMBL" id="QLLL01000002">
    <property type="protein sequence ID" value="RAJ08671.1"/>
    <property type="molecule type" value="Genomic_DNA"/>
</dbReference>
<dbReference type="Proteomes" id="UP000249547">
    <property type="component" value="Unassembled WGS sequence"/>
</dbReference>
<evidence type="ECO:0000313" key="1">
    <source>
        <dbReference type="EMBL" id="RAJ08671.1"/>
    </source>
</evidence>
<accession>A0A327QWG1</accession>
<name>A0A327QWG1_9BACT</name>
<sequence>MLGKHLSRNQLLHMSGGASTTAAKCNKRVSDCGTLECPVECVCHYASWGHYFCAYDV</sequence>
<reference evidence="1 2" key="1">
    <citation type="submission" date="2018-06" db="EMBL/GenBank/DDBJ databases">
        <title>Genomic Encyclopedia of Archaeal and Bacterial Type Strains, Phase II (KMG-II): from individual species to whole genera.</title>
        <authorList>
            <person name="Goeker M."/>
        </authorList>
    </citation>
    <scope>NUCLEOTIDE SEQUENCE [LARGE SCALE GENOMIC DNA]</scope>
    <source>
        <strain evidence="1 2">DSM 23857</strain>
    </source>
</reference>
<keyword evidence="2" id="KW-1185">Reference proteome</keyword>
<organism evidence="1 2">
    <name type="scientific">Chitinophaga skermanii</name>
    <dbReference type="NCBI Taxonomy" id="331697"/>
    <lineage>
        <taxon>Bacteria</taxon>
        <taxon>Pseudomonadati</taxon>
        <taxon>Bacteroidota</taxon>
        <taxon>Chitinophagia</taxon>
        <taxon>Chitinophagales</taxon>
        <taxon>Chitinophagaceae</taxon>
        <taxon>Chitinophaga</taxon>
    </lineage>
</organism>
<proteinExistence type="predicted"/>
<evidence type="ECO:0000313" key="2">
    <source>
        <dbReference type="Proteomes" id="UP000249547"/>
    </source>
</evidence>
<gene>
    <name evidence="1" type="ORF">LX64_01325</name>
</gene>
<comment type="caution">
    <text evidence="1">The sequence shown here is derived from an EMBL/GenBank/DDBJ whole genome shotgun (WGS) entry which is preliminary data.</text>
</comment>